<dbReference type="Pfam" id="PF21858">
    <property type="entry name" value="DUF6914"/>
    <property type="match status" value="1"/>
</dbReference>
<accession>A0AAJ0FYS3</accession>
<sequence length="173" mass="20176">MVSNKKRLYVALYPSGVKGNEERRYHWGFLVGPKDETKSRVHGMRYHVKNHPLGGWVYEEHELPNVRNANNLLARIMIAKVEDEERLEKIFRTTSVIQDDPDWRCRTWIADALSRIEKDGKAVGTAQLDWGKIEGKARRYVKKKTDQGRYIDVEALSQPKPTWDMLEEVETVP</sequence>
<dbReference type="EMBL" id="JASWJB010000097">
    <property type="protein sequence ID" value="KAK2598193.1"/>
    <property type="molecule type" value="Genomic_DNA"/>
</dbReference>
<comment type="caution">
    <text evidence="1">The sequence shown here is derived from an EMBL/GenBank/DDBJ whole genome shotgun (WGS) entry which is preliminary data.</text>
</comment>
<evidence type="ECO:0000313" key="1">
    <source>
        <dbReference type="EMBL" id="KAK2598193.1"/>
    </source>
</evidence>
<protein>
    <submittedName>
        <fullName evidence="1">Uncharacterized protein</fullName>
    </submittedName>
</protein>
<gene>
    <name evidence="1" type="ORF">QQS21_005670</name>
</gene>
<keyword evidence="2" id="KW-1185">Reference proteome</keyword>
<dbReference type="Proteomes" id="UP001251528">
    <property type="component" value="Unassembled WGS sequence"/>
</dbReference>
<organism evidence="1 2">
    <name type="scientific">Conoideocrella luteorostrata</name>
    <dbReference type="NCBI Taxonomy" id="1105319"/>
    <lineage>
        <taxon>Eukaryota</taxon>
        <taxon>Fungi</taxon>
        <taxon>Dikarya</taxon>
        <taxon>Ascomycota</taxon>
        <taxon>Pezizomycotina</taxon>
        <taxon>Sordariomycetes</taxon>
        <taxon>Hypocreomycetidae</taxon>
        <taxon>Hypocreales</taxon>
        <taxon>Clavicipitaceae</taxon>
        <taxon>Conoideocrella</taxon>
    </lineage>
</organism>
<dbReference type="InterPro" id="IPR054208">
    <property type="entry name" value="DUF6914"/>
</dbReference>
<reference evidence="1" key="1">
    <citation type="submission" date="2023-06" db="EMBL/GenBank/DDBJ databases">
        <title>Conoideocrella luteorostrata (Hypocreales: Clavicipitaceae), a potential biocontrol fungus for elongate hemlock scale in United States Christmas tree production areas.</title>
        <authorList>
            <person name="Barrett H."/>
            <person name="Lovett B."/>
            <person name="Macias A.M."/>
            <person name="Stajich J.E."/>
            <person name="Kasson M.T."/>
        </authorList>
    </citation>
    <scope>NUCLEOTIDE SEQUENCE</scope>
    <source>
        <strain evidence="1">ARSEF 14590</strain>
    </source>
</reference>
<evidence type="ECO:0000313" key="2">
    <source>
        <dbReference type="Proteomes" id="UP001251528"/>
    </source>
</evidence>
<name>A0AAJ0FYS3_9HYPO</name>
<dbReference type="AlphaFoldDB" id="A0AAJ0FYS3"/>
<proteinExistence type="predicted"/>